<dbReference type="InterPro" id="IPR050745">
    <property type="entry name" value="Multifunctional_regulatory"/>
</dbReference>
<evidence type="ECO:0000256" key="2">
    <source>
        <dbReference type="ARBA" id="ARBA00023043"/>
    </source>
</evidence>
<dbReference type="PROSITE" id="PS50088">
    <property type="entry name" value="ANK_REPEAT"/>
    <property type="match status" value="1"/>
</dbReference>
<reference evidence="4" key="1">
    <citation type="submission" date="2021-11" db="EMBL/GenBank/DDBJ databases">
        <authorList>
            <consortium name="Genoscope - CEA"/>
            <person name="William W."/>
        </authorList>
    </citation>
    <scope>NUCLEOTIDE SEQUENCE</scope>
</reference>
<evidence type="ECO:0000313" key="5">
    <source>
        <dbReference type="Proteomes" id="UP000789595"/>
    </source>
</evidence>
<feature type="repeat" description="ANK" evidence="3">
    <location>
        <begin position="118"/>
        <end position="153"/>
    </location>
</feature>
<sequence length="247" mass="27192">MVLPNAIGDAAQNAEKDRVMAWLDAGGSIDDFDEFGFTLLHCCACGNMEHRTLGGGHVALARHLIALGADVTLVTRSDSGRETVIHEIVRGYGERQSILEILSLLLGAGANVNARDSDGDTPLYLAIMRRVGPSESIITELLRAGASLDACHRNKKSAEDVIQRKERILPEVARNEHWCAIKRLIAGVRQHGSYKRYARSFHRDVLTVRGLAQRGKLSTDDSVLNFLARLGDNGVVWHVLSYWRATN</sequence>
<dbReference type="InterPro" id="IPR036770">
    <property type="entry name" value="Ankyrin_rpt-contain_sf"/>
</dbReference>
<dbReference type="Gene3D" id="1.25.40.20">
    <property type="entry name" value="Ankyrin repeat-containing domain"/>
    <property type="match status" value="1"/>
</dbReference>
<organism evidence="4 5">
    <name type="scientific">Pelagomonas calceolata</name>
    <dbReference type="NCBI Taxonomy" id="35677"/>
    <lineage>
        <taxon>Eukaryota</taxon>
        <taxon>Sar</taxon>
        <taxon>Stramenopiles</taxon>
        <taxon>Ochrophyta</taxon>
        <taxon>Pelagophyceae</taxon>
        <taxon>Pelagomonadales</taxon>
        <taxon>Pelagomonadaceae</taxon>
        <taxon>Pelagomonas</taxon>
    </lineage>
</organism>
<dbReference type="InterPro" id="IPR002110">
    <property type="entry name" value="Ankyrin_rpt"/>
</dbReference>
<dbReference type="SMART" id="SM00248">
    <property type="entry name" value="ANK"/>
    <property type="match status" value="3"/>
</dbReference>
<evidence type="ECO:0000313" key="4">
    <source>
        <dbReference type="EMBL" id="CAH0370585.1"/>
    </source>
</evidence>
<comment type="caution">
    <text evidence="4">The sequence shown here is derived from an EMBL/GenBank/DDBJ whole genome shotgun (WGS) entry which is preliminary data.</text>
</comment>
<keyword evidence="5" id="KW-1185">Reference proteome</keyword>
<gene>
    <name evidence="4" type="ORF">PECAL_3P04810</name>
</gene>
<evidence type="ECO:0000256" key="1">
    <source>
        <dbReference type="ARBA" id="ARBA00022737"/>
    </source>
</evidence>
<keyword evidence="1" id="KW-0677">Repeat</keyword>
<dbReference type="OrthoDB" id="2306477at2759"/>
<dbReference type="Pfam" id="PF13637">
    <property type="entry name" value="Ank_4"/>
    <property type="match status" value="1"/>
</dbReference>
<dbReference type="Proteomes" id="UP000789595">
    <property type="component" value="Unassembled WGS sequence"/>
</dbReference>
<dbReference type="PANTHER" id="PTHR24189">
    <property type="entry name" value="MYOTROPHIN"/>
    <property type="match status" value="1"/>
</dbReference>
<dbReference type="AlphaFoldDB" id="A0A8J2WY46"/>
<dbReference type="PANTHER" id="PTHR24189:SF50">
    <property type="entry name" value="ANKYRIN REPEAT AND SOCS BOX PROTEIN 2"/>
    <property type="match status" value="1"/>
</dbReference>
<dbReference type="SUPFAM" id="SSF48403">
    <property type="entry name" value="Ankyrin repeat"/>
    <property type="match status" value="1"/>
</dbReference>
<keyword evidence="2 3" id="KW-0040">ANK repeat</keyword>
<protein>
    <submittedName>
        <fullName evidence="4">Uncharacterized protein</fullName>
    </submittedName>
</protein>
<proteinExistence type="predicted"/>
<name>A0A8J2WY46_9STRA</name>
<evidence type="ECO:0000256" key="3">
    <source>
        <dbReference type="PROSITE-ProRule" id="PRU00023"/>
    </source>
</evidence>
<accession>A0A8J2WY46</accession>
<dbReference type="EMBL" id="CAKKNE010000003">
    <property type="protein sequence ID" value="CAH0370585.1"/>
    <property type="molecule type" value="Genomic_DNA"/>
</dbReference>